<dbReference type="Proteomes" id="UP001500889">
    <property type="component" value="Chromosome E"/>
</dbReference>
<protein>
    <submittedName>
        <fullName evidence="2">Uncharacterized protein</fullName>
    </submittedName>
</protein>
<reference evidence="2 3" key="1">
    <citation type="submission" date="2024-02" db="EMBL/GenBank/DDBJ databases">
        <title>A chromosome-level genome assembly of Drosophila madeirensis, a fruit fly species endemic to Madeira island.</title>
        <authorList>
            <person name="Tomihara K."/>
            <person name="Llopart A."/>
            <person name="Yamamoto D."/>
        </authorList>
    </citation>
    <scope>NUCLEOTIDE SEQUENCE [LARGE SCALE GENOMIC DNA]</scope>
    <source>
        <strain evidence="2 3">RF1</strain>
    </source>
</reference>
<organism evidence="2 3">
    <name type="scientific">Drosophila madeirensis</name>
    <name type="common">Fruit fly</name>
    <dbReference type="NCBI Taxonomy" id="30013"/>
    <lineage>
        <taxon>Eukaryota</taxon>
        <taxon>Metazoa</taxon>
        <taxon>Ecdysozoa</taxon>
        <taxon>Arthropoda</taxon>
        <taxon>Hexapoda</taxon>
        <taxon>Insecta</taxon>
        <taxon>Pterygota</taxon>
        <taxon>Neoptera</taxon>
        <taxon>Endopterygota</taxon>
        <taxon>Diptera</taxon>
        <taxon>Brachycera</taxon>
        <taxon>Muscomorpha</taxon>
        <taxon>Ephydroidea</taxon>
        <taxon>Drosophilidae</taxon>
        <taxon>Drosophila</taxon>
        <taxon>Sophophora</taxon>
    </lineage>
</organism>
<feature type="compositionally biased region" description="Basic and acidic residues" evidence="1">
    <location>
        <begin position="127"/>
        <end position="139"/>
    </location>
</feature>
<keyword evidence="3" id="KW-1185">Reference proteome</keyword>
<evidence type="ECO:0000256" key="1">
    <source>
        <dbReference type="SAM" id="MobiDB-lite"/>
    </source>
</evidence>
<feature type="region of interest" description="Disordered" evidence="1">
    <location>
        <begin position="114"/>
        <end position="155"/>
    </location>
</feature>
<evidence type="ECO:0000313" key="2">
    <source>
        <dbReference type="EMBL" id="BFG05741.1"/>
    </source>
</evidence>
<proteinExistence type="predicted"/>
<dbReference type="EMBL" id="AP029267">
    <property type="protein sequence ID" value="BFG05741.1"/>
    <property type="molecule type" value="Genomic_DNA"/>
</dbReference>
<feature type="compositionally biased region" description="Gly residues" evidence="1">
    <location>
        <begin position="140"/>
        <end position="150"/>
    </location>
</feature>
<feature type="compositionally biased region" description="Polar residues" evidence="1">
    <location>
        <begin position="28"/>
        <end position="46"/>
    </location>
</feature>
<dbReference type="AlphaFoldDB" id="A0AAU9GE41"/>
<name>A0AAU9GE41_DROMD</name>
<evidence type="ECO:0000313" key="3">
    <source>
        <dbReference type="Proteomes" id="UP001500889"/>
    </source>
</evidence>
<sequence>MDKDGRAHKPPKKKAASMLCGIEEMPDSDTNPTSTSERSRGTSPRPQGSGGTIAALVSGLHHTGASDIQSLHQPLLEYEERALVIKNQLKGNRGHASEAAPHESMPRFIVDIEEEPSESSQSTGVLEHQDQEHQEHEHTAGGGGGGGAGGPTSSRRFSHFNLALRRFSHIHVHVNAHRSWHSTCSPCSCNVCLLLFCC</sequence>
<accession>A0AAU9GE41</accession>
<gene>
    <name evidence="2" type="ORF">DMAD_04408</name>
</gene>
<feature type="region of interest" description="Disordered" evidence="1">
    <location>
        <begin position="1"/>
        <end position="53"/>
    </location>
</feature>